<dbReference type="HOGENOM" id="CLU_000288_5_10_1"/>
<dbReference type="Pfam" id="PF00069">
    <property type="entry name" value="Pkinase"/>
    <property type="match status" value="1"/>
</dbReference>
<evidence type="ECO:0000313" key="11">
    <source>
        <dbReference type="EMBL" id="EGV59971.1"/>
    </source>
</evidence>
<evidence type="ECO:0000259" key="10">
    <source>
        <dbReference type="PROSITE" id="PS50011"/>
    </source>
</evidence>
<gene>
    <name evidence="11" type="ORF">CANTEDRAFT_126681</name>
</gene>
<evidence type="ECO:0000313" key="12">
    <source>
        <dbReference type="Proteomes" id="UP000000707"/>
    </source>
</evidence>
<keyword evidence="12" id="KW-1185">Reference proteome</keyword>
<dbReference type="FunFam" id="1.10.510.10:FF:000624">
    <property type="entry name" value="Mitogen-activated protein kinase"/>
    <property type="match status" value="1"/>
</dbReference>
<dbReference type="eggNOG" id="KOG0667">
    <property type="taxonomic scope" value="Eukaryota"/>
</dbReference>
<comment type="similarity">
    <text evidence="1">Belongs to the protein kinase superfamily. CMGC Ser/Thr protein kinase family. CDC2/CDKX subfamily.</text>
</comment>
<evidence type="ECO:0000256" key="8">
    <source>
        <dbReference type="PROSITE-ProRule" id="PRU10141"/>
    </source>
</evidence>
<feature type="compositionally biased region" description="Polar residues" evidence="9">
    <location>
        <begin position="91"/>
        <end position="104"/>
    </location>
</feature>
<dbReference type="InterPro" id="IPR050494">
    <property type="entry name" value="Ser_Thr_dual-spec_kinase"/>
</dbReference>
<proteinExistence type="inferred from homology"/>
<keyword evidence="3" id="KW-0723">Serine/threonine-protein kinase</keyword>
<sequence length="618" mass="70472">MRKNSNPFNSPNSPASSFPDSYPLITSRRHLSNSSRPSDITNLNYERSRKDSPSKRHISQSAAEISKADVYTRLYNGSKPKPSLHHDGTHHQPSQQSPSNALRRSFSSLELQKEIPKIRSLSHLYATIYDEDPSLFEDVESTEFCSNESKTVEELTIEGSSETETSLDVYERGELLRRKDIYILPDIHSQGHRSINIRNHSNNYGFDDKTGNYVVIPNDHIKYRYRILSVLGNGSFGNVVKCLDKKYTDPKNHKDKVVAIKIIKSDINWSLQAVYEIKMLKHLNSHKTVVEGNTYASEYATSDCPVLKYYDHFHFRGHMCIVMEPLSVNLFTMLEIIKFQGLSLPVLQLFVKKILRGLEYIHSMNILHCDIKPENIMIKFPSAASLDDVTEESLVVKIVDFGTSCFVNEISYSYIQSRFYRAPEVILGARYDKMIDIWSLGCIVTELFTGDALLPGKNELEQIALILELFGAPNSGLILQQRHSLLRSMKEQTAVNKFDERASVNNSNILNSGGADEKSIKKTLLYTFFDMEGRINIQFLNMRIQAAQNIAGGTTNGRKTFKIASRNLEMRLRLRSCREDSKKSESFIKFLSKIFKWDPNQRTDASGLLQDPFLTDSD</sequence>
<dbReference type="PANTHER" id="PTHR24058:SF22">
    <property type="entry name" value="DUAL SPECIFICITY TYROSINE-PHOSPHORYLATION-REGULATED KINASE 4"/>
    <property type="match status" value="1"/>
</dbReference>
<dbReference type="GO" id="GO:0005856">
    <property type="term" value="C:cytoskeleton"/>
    <property type="evidence" value="ECO:0007669"/>
    <property type="project" value="TreeGrafter"/>
</dbReference>
<dbReference type="InterPro" id="IPR008271">
    <property type="entry name" value="Ser/Thr_kinase_AS"/>
</dbReference>
<dbReference type="InterPro" id="IPR000719">
    <property type="entry name" value="Prot_kinase_dom"/>
</dbReference>
<dbReference type="EMBL" id="GL996528">
    <property type="protein sequence ID" value="EGV59971.1"/>
    <property type="molecule type" value="Genomic_DNA"/>
</dbReference>
<name>G3BEZ4_CANTC</name>
<keyword evidence="7 8" id="KW-0067">ATP-binding</keyword>
<comment type="similarity">
    <text evidence="2">Belongs to the protein kinase superfamily. CMGC Ser/Thr protein kinase family. MNB/DYRK subfamily.</text>
</comment>
<dbReference type="GO" id="GO:0005524">
    <property type="term" value="F:ATP binding"/>
    <property type="evidence" value="ECO:0007669"/>
    <property type="project" value="UniProtKB-UniRule"/>
</dbReference>
<dbReference type="Gene3D" id="3.30.200.20">
    <property type="entry name" value="Phosphorylase Kinase, domain 1"/>
    <property type="match status" value="1"/>
</dbReference>
<dbReference type="STRING" id="590646.G3BEZ4"/>
<evidence type="ECO:0000256" key="3">
    <source>
        <dbReference type="ARBA" id="ARBA00022527"/>
    </source>
</evidence>
<dbReference type="GeneID" id="18249187"/>
<dbReference type="SMART" id="SM00220">
    <property type="entry name" value="S_TKc"/>
    <property type="match status" value="1"/>
</dbReference>
<evidence type="ECO:0000256" key="5">
    <source>
        <dbReference type="ARBA" id="ARBA00022741"/>
    </source>
</evidence>
<dbReference type="Proteomes" id="UP000000707">
    <property type="component" value="Unassembled WGS sequence"/>
</dbReference>
<accession>G3BEZ4</accession>
<feature type="region of interest" description="Disordered" evidence="9">
    <location>
        <begin position="75"/>
        <end position="104"/>
    </location>
</feature>
<evidence type="ECO:0000256" key="2">
    <source>
        <dbReference type="ARBA" id="ARBA00008867"/>
    </source>
</evidence>
<evidence type="ECO:0000256" key="1">
    <source>
        <dbReference type="ARBA" id="ARBA00006485"/>
    </source>
</evidence>
<dbReference type="GO" id="GO:0030447">
    <property type="term" value="P:filamentous growth"/>
    <property type="evidence" value="ECO:0007669"/>
    <property type="project" value="UniProtKB-ARBA"/>
</dbReference>
<dbReference type="GO" id="GO:0004674">
    <property type="term" value="F:protein serine/threonine kinase activity"/>
    <property type="evidence" value="ECO:0007669"/>
    <property type="project" value="UniProtKB-KW"/>
</dbReference>
<dbReference type="Gene3D" id="1.10.510.10">
    <property type="entry name" value="Transferase(Phosphotransferase) domain 1"/>
    <property type="match status" value="1"/>
</dbReference>
<dbReference type="OrthoDB" id="9332038at2759"/>
<dbReference type="AlphaFoldDB" id="G3BEZ4"/>
<feature type="binding site" evidence="8">
    <location>
        <position position="261"/>
    </location>
    <ligand>
        <name>ATP</name>
        <dbReference type="ChEBI" id="CHEBI:30616"/>
    </ligand>
</feature>
<keyword evidence="4" id="KW-0808">Transferase</keyword>
<dbReference type="SUPFAM" id="SSF56112">
    <property type="entry name" value="Protein kinase-like (PK-like)"/>
    <property type="match status" value="1"/>
</dbReference>
<protein>
    <submittedName>
        <fullName evidence="11">Kinase-like protein</fullName>
    </submittedName>
</protein>
<feature type="region of interest" description="Disordered" evidence="9">
    <location>
        <begin position="1"/>
        <end position="63"/>
    </location>
</feature>
<feature type="compositionally biased region" description="Polar residues" evidence="9">
    <location>
        <begin position="32"/>
        <end position="45"/>
    </location>
</feature>
<keyword evidence="6 11" id="KW-0418">Kinase</keyword>
<evidence type="ECO:0000256" key="9">
    <source>
        <dbReference type="SAM" id="MobiDB-lite"/>
    </source>
</evidence>
<dbReference type="KEGG" id="cten:18249187"/>
<feature type="domain" description="Protein kinase" evidence="10">
    <location>
        <begin position="225"/>
        <end position="614"/>
    </location>
</feature>
<evidence type="ECO:0000256" key="6">
    <source>
        <dbReference type="ARBA" id="ARBA00022777"/>
    </source>
</evidence>
<feature type="compositionally biased region" description="Low complexity" evidence="9">
    <location>
        <begin position="1"/>
        <end position="21"/>
    </location>
</feature>
<dbReference type="PROSITE" id="PS00107">
    <property type="entry name" value="PROTEIN_KINASE_ATP"/>
    <property type="match status" value="1"/>
</dbReference>
<evidence type="ECO:0000256" key="7">
    <source>
        <dbReference type="ARBA" id="ARBA00022840"/>
    </source>
</evidence>
<dbReference type="PROSITE" id="PS50011">
    <property type="entry name" value="PROTEIN_KINASE_DOM"/>
    <property type="match status" value="1"/>
</dbReference>
<dbReference type="InterPro" id="IPR017441">
    <property type="entry name" value="Protein_kinase_ATP_BS"/>
</dbReference>
<evidence type="ECO:0000256" key="4">
    <source>
        <dbReference type="ARBA" id="ARBA00022679"/>
    </source>
</evidence>
<dbReference type="PANTHER" id="PTHR24058">
    <property type="entry name" value="DUAL SPECIFICITY PROTEIN KINASE"/>
    <property type="match status" value="1"/>
</dbReference>
<reference evidence="11 12" key="1">
    <citation type="journal article" date="2011" name="Proc. Natl. Acad. Sci. U.S.A.">
        <title>Comparative genomics of xylose-fermenting fungi for enhanced biofuel production.</title>
        <authorList>
            <person name="Wohlbach D.J."/>
            <person name="Kuo A."/>
            <person name="Sato T.K."/>
            <person name="Potts K.M."/>
            <person name="Salamov A.A."/>
            <person name="LaButti K.M."/>
            <person name="Sun H."/>
            <person name="Clum A."/>
            <person name="Pangilinan J.L."/>
            <person name="Lindquist E.A."/>
            <person name="Lucas S."/>
            <person name="Lapidus A."/>
            <person name="Jin M."/>
            <person name="Gunawan C."/>
            <person name="Balan V."/>
            <person name="Dale B.E."/>
            <person name="Jeffries T.W."/>
            <person name="Zinkel R."/>
            <person name="Barry K.W."/>
            <person name="Grigoriev I.V."/>
            <person name="Gasch A.P."/>
        </authorList>
    </citation>
    <scope>NUCLEOTIDE SEQUENCE [LARGE SCALE GENOMIC DNA]</scope>
    <source>
        <strain evidence="12">ATCC 10573 / BCRC 21748 / CBS 615 / JCM 9827 / NBRC 10315 / NRRL Y-1498 / VKM Y-70</strain>
    </source>
</reference>
<dbReference type="PROSITE" id="PS00108">
    <property type="entry name" value="PROTEIN_KINASE_ST"/>
    <property type="match status" value="1"/>
</dbReference>
<keyword evidence="5 8" id="KW-0547">Nucleotide-binding</keyword>
<dbReference type="InterPro" id="IPR011009">
    <property type="entry name" value="Kinase-like_dom_sf"/>
</dbReference>
<dbReference type="GO" id="GO:0005737">
    <property type="term" value="C:cytoplasm"/>
    <property type="evidence" value="ECO:0007669"/>
    <property type="project" value="TreeGrafter"/>
</dbReference>
<organism evidence="12">
    <name type="scientific">Candida tenuis (strain ATCC 10573 / BCRC 21748 / CBS 615 / JCM 9827 / NBRC 10315 / NRRL Y-1498 / VKM Y-70)</name>
    <name type="common">Yeast</name>
    <name type="synonym">Yamadazyma tenuis</name>
    <dbReference type="NCBI Taxonomy" id="590646"/>
    <lineage>
        <taxon>Eukaryota</taxon>
        <taxon>Fungi</taxon>
        <taxon>Dikarya</taxon>
        <taxon>Ascomycota</taxon>
        <taxon>Saccharomycotina</taxon>
        <taxon>Pichiomycetes</taxon>
        <taxon>Debaryomycetaceae</taxon>
        <taxon>Yamadazyma</taxon>
    </lineage>
</organism>